<protein>
    <recommendedName>
        <fullName evidence="2">Brix domain-containing protein</fullName>
    </recommendedName>
</protein>
<dbReference type="GO" id="GO:0030687">
    <property type="term" value="C:preribosome, large subunit precursor"/>
    <property type="evidence" value="ECO:0007669"/>
    <property type="project" value="TreeGrafter"/>
</dbReference>
<dbReference type="PANTHER" id="PTHR12661">
    <property type="entry name" value="PETER PAN-RELATED"/>
    <property type="match status" value="1"/>
</dbReference>
<dbReference type="InParanoid" id="I3EIV6"/>
<feature type="compositionally biased region" description="Basic and acidic residues" evidence="1">
    <location>
        <begin position="228"/>
        <end position="241"/>
    </location>
</feature>
<dbReference type="PROSITE" id="PS50833">
    <property type="entry name" value="BRIX"/>
    <property type="match status" value="1"/>
</dbReference>
<dbReference type="GO" id="GO:0019843">
    <property type="term" value="F:rRNA binding"/>
    <property type="evidence" value="ECO:0007669"/>
    <property type="project" value="InterPro"/>
</dbReference>
<evidence type="ECO:0000313" key="3">
    <source>
        <dbReference type="EMBL" id="EIJ89153.1"/>
    </source>
</evidence>
<dbReference type="FunCoup" id="I3EIV6">
    <property type="interactions" value="143"/>
</dbReference>
<dbReference type="GO" id="GO:0000027">
    <property type="term" value="P:ribosomal large subunit assembly"/>
    <property type="evidence" value="ECO:0007669"/>
    <property type="project" value="TreeGrafter"/>
</dbReference>
<name>I3EIV6_NEMP3</name>
<evidence type="ECO:0000259" key="2">
    <source>
        <dbReference type="PROSITE" id="PS50833"/>
    </source>
</evidence>
<dbReference type="STRING" id="935791.I3EIV6"/>
<dbReference type="GO" id="GO:0006364">
    <property type="term" value="P:rRNA processing"/>
    <property type="evidence" value="ECO:0007669"/>
    <property type="project" value="InterPro"/>
</dbReference>
<feature type="compositionally biased region" description="Acidic residues" evidence="1">
    <location>
        <begin position="262"/>
        <end position="273"/>
    </location>
</feature>
<reference evidence="3" key="1">
    <citation type="submission" date="2011-01" db="EMBL/GenBank/DDBJ databases">
        <title>The Genome Sequence of Nematocida parisii strain ERTm3.</title>
        <authorList>
            <consortium name="The Broad Institute Genome Sequencing Platform"/>
            <consortium name="The Broad Institute Genome Sequencing Center for Infectious Disease"/>
            <person name="Cuomo C."/>
            <person name="Troemel E."/>
            <person name="Young S.K."/>
            <person name="Zeng Q."/>
            <person name="Gargeya S."/>
            <person name="Fitzgerald M."/>
            <person name="Haas B."/>
            <person name="Abouelleil A."/>
            <person name="Alvarado L."/>
            <person name="Arachchi H.M."/>
            <person name="Berlin A."/>
            <person name="Chapman S.B."/>
            <person name="Gearin G."/>
            <person name="Goldberg J."/>
            <person name="Griggs A."/>
            <person name="Gujja S."/>
            <person name="Hansen M."/>
            <person name="Heiman D."/>
            <person name="Howarth C."/>
            <person name="Larimer J."/>
            <person name="Lui A."/>
            <person name="MacDonald P.J.P."/>
            <person name="McCowen C."/>
            <person name="Montmayeur A."/>
            <person name="Murphy C."/>
            <person name="Neiman D."/>
            <person name="Pearson M."/>
            <person name="Priest M."/>
            <person name="Roberts A."/>
            <person name="Saif S."/>
            <person name="Shea T."/>
            <person name="Sisk P."/>
            <person name="Stolte C."/>
            <person name="Sykes S."/>
            <person name="Wortman J."/>
            <person name="Nusbaum C."/>
            <person name="Birren B."/>
        </authorList>
    </citation>
    <scope>NUCLEOTIDE SEQUENCE</scope>
    <source>
        <strain evidence="3">ERTm3</strain>
    </source>
</reference>
<feature type="domain" description="Brix" evidence="2">
    <location>
        <begin position="5"/>
        <end position="200"/>
    </location>
</feature>
<keyword evidence="4" id="KW-1185">Reference proteome</keyword>
<dbReference type="OrthoDB" id="10261452at2759"/>
<dbReference type="SMART" id="SM00879">
    <property type="entry name" value="Brix"/>
    <property type="match status" value="1"/>
</dbReference>
<feature type="region of interest" description="Disordered" evidence="1">
    <location>
        <begin position="228"/>
        <end position="273"/>
    </location>
</feature>
<dbReference type="PANTHER" id="PTHR12661:SF5">
    <property type="entry name" value="SUPPRESSOR OF SWI4 1 HOMOLOG"/>
    <property type="match status" value="1"/>
</dbReference>
<dbReference type="InterPro" id="IPR045112">
    <property type="entry name" value="PPAN-like"/>
</dbReference>
<evidence type="ECO:0000313" key="4">
    <source>
        <dbReference type="Proteomes" id="UP000002872"/>
    </source>
</evidence>
<dbReference type="VEuPathDB" id="MicrosporidiaDB:NEQG_00972"/>
<gene>
    <name evidence="3" type="ORF">NEQG_00972</name>
</gene>
<evidence type="ECO:0000256" key="1">
    <source>
        <dbReference type="SAM" id="MobiDB-lite"/>
    </source>
</evidence>
<dbReference type="HOGENOM" id="CLU_1015968_0_0_1"/>
<organism evidence="3 4">
    <name type="scientific">Nematocida parisii (strain ERTm3)</name>
    <name type="common">Nematode killer fungus</name>
    <dbReference type="NCBI Taxonomy" id="935791"/>
    <lineage>
        <taxon>Eukaryota</taxon>
        <taxon>Fungi</taxon>
        <taxon>Fungi incertae sedis</taxon>
        <taxon>Microsporidia</taxon>
        <taxon>Nematocida</taxon>
    </lineage>
</organism>
<dbReference type="EMBL" id="GL870877">
    <property type="protein sequence ID" value="EIJ89153.1"/>
    <property type="molecule type" value="Genomic_DNA"/>
</dbReference>
<dbReference type="Proteomes" id="UP000002872">
    <property type="component" value="Unassembled WGS sequence"/>
</dbReference>
<dbReference type="Pfam" id="PF04427">
    <property type="entry name" value="Brix"/>
    <property type="match status" value="1"/>
</dbReference>
<accession>I3EIV6</accession>
<dbReference type="OMA" id="RMFEPNT"/>
<dbReference type="InterPro" id="IPR007109">
    <property type="entry name" value="Brix"/>
</dbReference>
<sequence length="273" mass="31829">MARRDNKLVIKFGQVTPSYAKLVQECRSYFEPGVGKNLKEEKKWKIKDYIQLAKHFSASHLWVFSQSEEHNNLKIVSLLEEAGKTFYFKVNKYKFGLEMFQKSHGIGTRMNGYFVIPINIDKSDPIIDLVDEIKNNSKVSHLTSRAIVIKKLYDDNYLFTNYMIKKEEKPGAANQVKVTLVEIGPAMSLELQKIEKGICSGDVVYHRYIHKTPEELRERAKILKKRAEEKLQRKAQQEENVRRKKEKNARRPLVSENKENSETEETATEDETE</sequence>
<proteinExistence type="predicted"/>
<dbReference type="AlphaFoldDB" id="I3EIV6"/>